<dbReference type="InterPro" id="IPR038770">
    <property type="entry name" value="Na+/solute_symporter_sf"/>
</dbReference>
<organism evidence="9 10">
    <name type="scientific">Varunaivibrio sulfuroxidans</name>
    <dbReference type="NCBI Taxonomy" id="1773489"/>
    <lineage>
        <taxon>Bacteria</taxon>
        <taxon>Pseudomonadati</taxon>
        <taxon>Pseudomonadota</taxon>
        <taxon>Alphaproteobacteria</taxon>
        <taxon>Rhodospirillales</taxon>
        <taxon>Magnetovibrionaceae</taxon>
        <taxon>Varunaivibrio</taxon>
    </lineage>
</organism>
<feature type="transmembrane region" description="Helical" evidence="7">
    <location>
        <begin position="213"/>
        <end position="244"/>
    </location>
</feature>
<sequence length="445" mass="47600">MTGVALVVVAALLCGVGMERLRQPALIGYMLAGVILGPSGLALVEDRARVDALAELGVLLLLFVVGLELSLRVFRRIWKITVVATLGQIVASVAITVGLSYVLNWPWRQGVLIGFVVAMSSTAVAIKVLEEIGELRSRAGRITVGVLIAQDLAVVPMMLIVSVMGTNVFDWLAVVRLAGSVGLLGGLVWYLGRGRKVRIPYLDRIAKNDELPPLTALAFCFSGAAASGVLGLSPAYGAFIAGLVLGNSTQRRVFETNIMPIQNVLMMVFFLSIGLLIDLGFIWNHLGTVLLLLFVVAIFKTVLNAGLLRMLGQDWPQAFLAAVMLAQIGEFSFLLAMLGLNNGVIDPEGARLVIAVTVLSLALSPLWVVTARRLHNVASEGVSSAKEVLTLIYGREVDIVGVGVGGVRVYLVRLSRVIMRKRGERRAPAADDSADADAHHSPLEK</sequence>
<dbReference type="PANTHER" id="PTHR42751">
    <property type="entry name" value="SODIUM/HYDROGEN EXCHANGER FAMILY/TRKA DOMAIN PROTEIN"/>
    <property type="match status" value="1"/>
</dbReference>
<reference evidence="9 10" key="1">
    <citation type="submission" date="2019-03" db="EMBL/GenBank/DDBJ databases">
        <title>Genomic Encyclopedia of Type Strains, Phase IV (KMG-IV): sequencing the most valuable type-strain genomes for metagenomic binning, comparative biology and taxonomic classification.</title>
        <authorList>
            <person name="Goeker M."/>
        </authorList>
    </citation>
    <scope>NUCLEOTIDE SEQUENCE [LARGE SCALE GENOMIC DNA]</scope>
    <source>
        <strain evidence="9 10">DSM 101688</strain>
    </source>
</reference>
<keyword evidence="10" id="KW-1185">Reference proteome</keyword>
<feature type="transmembrane region" description="Helical" evidence="7">
    <location>
        <begin position="390"/>
        <end position="411"/>
    </location>
</feature>
<dbReference type="GO" id="GO:0015297">
    <property type="term" value="F:antiporter activity"/>
    <property type="evidence" value="ECO:0007669"/>
    <property type="project" value="InterPro"/>
</dbReference>
<proteinExistence type="inferred from homology"/>
<keyword evidence="6 7" id="KW-0472">Membrane</keyword>
<evidence type="ECO:0000256" key="3">
    <source>
        <dbReference type="ARBA" id="ARBA00022448"/>
    </source>
</evidence>
<keyword evidence="5 7" id="KW-1133">Transmembrane helix</keyword>
<gene>
    <name evidence="9" type="ORF">EDD55_103169</name>
</gene>
<evidence type="ECO:0000256" key="5">
    <source>
        <dbReference type="ARBA" id="ARBA00022989"/>
    </source>
</evidence>
<feature type="transmembrane region" description="Helical" evidence="7">
    <location>
        <begin position="171"/>
        <end position="192"/>
    </location>
</feature>
<dbReference type="AlphaFoldDB" id="A0A4R3JCZ4"/>
<evidence type="ECO:0000256" key="4">
    <source>
        <dbReference type="ARBA" id="ARBA00022692"/>
    </source>
</evidence>
<feature type="transmembrane region" description="Helical" evidence="7">
    <location>
        <begin position="352"/>
        <end position="370"/>
    </location>
</feature>
<dbReference type="GO" id="GO:0016020">
    <property type="term" value="C:membrane"/>
    <property type="evidence" value="ECO:0007669"/>
    <property type="project" value="UniProtKB-SubCell"/>
</dbReference>
<dbReference type="GO" id="GO:1902600">
    <property type="term" value="P:proton transmembrane transport"/>
    <property type="evidence" value="ECO:0007669"/>
    <property type="project" value="InterPro"/>
</dbReference>
<accession>A0A4R3JCZ4</accession>
<dbReference type="Gene3D" id="1.20.1530.20">
    <property type="match status" value="1"/>
</dbReference>
<evidence type="ECO:0000256" key="2">
    <source>
        <dbReference type="ARBA" id="ARBA00005551"/>
    </source>
</evidence>
<comment type="caution">
    <text evidence="9">The sequence shown here is derived from an EMBL/GenBank/DDBJ whole genome shotgun (WGS) entry which is preliminary data.</text>
</comment>
<comment type="similarity">
    <text evidence="2">Belongs to the monovalent cation:proton antiporter 2 (CPA2) transporter (TC 2.A.37) family.</text>
</comment>
<evidence type="ECO:0000259" key="8">
    <source>
        <dbReference type="Pfam" id="PF00999"/>
    </source>
</evidence>
<keyword evidence="3" id="KW-0813">Transport</keyword>
<feature type="transmembrane region" description="Helical" evidence="7">
    <location>
        <begin position="318"/>
        <end position="340"/>
    </location>
</feature>
<evidence type="ECO:0000256" key="1">
    <source>
        <dbReference type="ARBA" id="ARBA00004141"/>
    </source>
</evidence>
<evidence type="ECO:0000256" key="6">
    <source>
        <dbReference type="ARBA" id="ARBA00023136"/>
    </source>
</evidence>
<feature type="transmembrane region" description="Helical" evidence="7">
    <location>
        <begin position="264"/>
        <end position="283"/>
    </location>
</feature>
<feature type="domain" description="Cation/H+ exchanger transmembrane" evidence="8">
    <location>
        <begin position="9"/>
        <end position="367"/>
    </location>
</feature>
<evidence type="ECO:0000256" key="7">
    <source>
        <dbReference type="SAM" id="Phobius"/>
    </source>
</evidence>
<evidence type="ECO:0000313" key="10">
    <source>
        <dbReference type="Proteomes" id="UP000295304"/>
    </source>
</evidence>
<name>A0A4R3JCZ4_9PROT</name>
<feature type="transmembrane region" description="Helical" evidence="7">
    <location>
        <begin position="56"/>
        <end position="74"/>
    </location>
</feature>
<protein>
    <submittedName>
        <fullName evidence="9">CPA2 family monovalent cation:H+ antiporter-2</fullName>
    </submittedName>
</protein>
<dbReference type="Pfam" id="PF00999">
    <property type="entry name" value="Na_H_Exchanger"/>
    <property type="match status" value="1"/>
</dbReference>
<feature type="transmembrane region" description="Helical" evidence="7">
    <location>
        <begin position="290"/>
        <end position="312"/>
    </location>
</feature>
<dbReference type="PANTHER" id="PTHR42751:SF3">
    <property type="entry name" value="SODIUM_GLUTAMATE SYMPORTER"/>
    <property type="match status" value="1"/>
</dbReference>
<keyword evidence="4 7" id="KW-0812">Transmembrane</keyword>
<dbReference type="Proteomes" id="UP000295304">
    <property type="component" value="Unassembled WGS sequence"/>
</dbReference>
<dbReference type="InterPro" id="IPR006153">
    <property type="entry name" value="Cation/H_exchanger_TM"/>
</dbReference>
<dbReference type="EMBL" id="SLZW01000003">
    <property type="protein sequence ID" value="TCS63547.1"/>
    <property type="molecule type" value="Genomic_DNA"/>
</dbReference>
<feature type="transmembrane region" description="Helical" evidence="7">
    <location>
        <begin position="109"/>
        <end position="130"/>
    </location>
</feature>
<evidence type="ECO:0000313" key="9">
    <source>
        <dbReference type="EMBL" id="TCS63547.1"/>
    </source>
</evidence>
<comment type="subcellular location">
    <subcellularLocation>
        <location evidence="1">Membrane</location>
        <topology evidence="1">Multi-pass membrane protein</topology>
    </subcellularLocation>
</comment>
<feature type="transmembrane region" description="Helical" evidence="7">
    <location>
        <begin position="81"/>
        <end position="103"/>
    </location>
</feature>
<feature type="transmembrane region" description="Helical" evidence="7">
    <location>
        <begin position="142"/>
        <end position="165"/>
    </location>
</feature>